<dbReference type="EnsemblPlants" id="AUR62040062-RA">
    <property type="protein sequence ID" value="AUR62040062-RA:cds"/>
    <property type="gene ID" value="AUR62040062"/>
</dbReference>
<dbReference type="OrthoDB" id="667051at2759"/>
<dbReference type="OMA" id="SEGHNRD"/>
<feature type="compositionally biased region" description="Basic and acidic residues" evidence="1">
    <location>
        <begin position="131"/>
        <end position="146"/>
    </location>
</feature>
<proteinExistence type="predicted"/>
<reference evidence="2" key="2">
    <citation type="submission" date="2021-03" db="UniProtKB">
        <authorList>
            <consortium name="EnsemblPlants"/>
        </authorList>
    </citation>
    <scope>IDENTIFICATION</scope>
</reference>
<evidence type="ECO:0000313" key="3">
    <source>
        <dbReference type="Proteomes" id="UP000596660"/>
    </source>
</evidence>
<dbReference type="InterPro" id="IPR012442">
    <property type="entry name" value="DUF1645_plant"/>
</dbReference>
<feature type="region of interest" description="Disordered" evidence="1">
    <location>
        <begin position="106"/>
        <end position="213"/>
    </location>
</feature>
<feature type="region of interest" description="Disordered" evidence="1">
    <location>
        <begin position="1"/>
        <end position="32"/>
    </location>
</feature>
<reference evidence="2" key="1">
    <citation type="journal article" date="2017" name="Nature">
        <title>The genome of Chenopodium quinoa.</title>
        <authorList>
            <person name="Jarvis D.E."/>
            <person name="Ho Y.S."/>
            <person name="Lightfoot D.J."/>
            <person name="Schmoeckel S.M."/>
            <person name="Li B."/>
            <person name="Borm T.J.A."/>
            <person name="Ohyanagi H."/>
            <person name="Mineta K."/>
            <person name="Michell C.T."/>
            <person name="Saber N."/>
            <person name="Kharbatia N.M."/>
            <person name="Rupper R.R."/>
            <person name="Sharp A.R."/>
            <person name="Dally N."/>
            <person name="Boughton B.A."/>
            <person name="Woo Y.H."/>
            <person name="Gao G."/>
            <person name="Schijlen E.G.W.M."/>
            <person name="Guo X."/>
            <person name="Momin A.A."/>
            <person name="Negrao S."/>
            <person name="Al-Babili S."/>
            <person name="Gehring C."/>
            <person name="Roessner U."/>
            <person name="Jung C."/>
            <person name="Murphy K."/>
            <person name="Arold S.T."/>
            <person name="Gojobori T."/>
            <person name="van der Linden C.G."/>
            <person name="van Loo E.N."/>
            <person name="Jellen E.N."/>
            <person name="Maughan P.J."/>
            <person name="Tester M."/>
        </authorList>
    </citation>
    <scope>NUCLEOTIDE SEQUENCE [LARGE SCALE GENOMIC DNA]</scope>
    <source>
        <strain evidence="2">cv. PI 614886</strain>
    </source>
</reference>
<evidence type="ECO:0008006" key="4">
    <source>
        <dbReference type="Google" id="ProtNLM"/>
    </source>
</evidence>
<dbReference type="Gramene" id="AUR62040062-RA">
    <property type="protein sequence ID" value="AUR62040062-RA:cds"/>
    <property type="gene ID" value="AUR62040062"/>
</dbReference>
<name>A0A803N3Z1_CHEQI</name>
<protein>
    <recommendedName>
        <fullName evidence="4">Calmodulin-binding protein</fullName>
    </recommendedName>
</protein>
<organism evidence="2 3">
    <name type="scientific">Chenopodium quinoa</name>
    <name type="common">Quinoa</name>
    <dbReference type="NCBI Taxonomy" id="63459"/>
    <lineage>
        <taxon>Eukaryota</taxon>
        <taxon>Viridiplantae</taxon>
        <taxon>Streptophyta</taxon>
        <taxon>Embryophyta</taxon>
        <taxon>Tracheophyta</taxon>
        <taxon>Spermatophyta</taxon>
        <taxon>Magnoliopsida</taxon>
        <taxon>eudicotyledons</taxon>
        <taxon>Gunneridae</taxon>
        <taxon>Pentapetalae</taxon>
        <taxon>Caryophyllales</taxon>
        <taxon>Chenopodiaceae</taxon>
        <taxon>Chenopodioideae</taxon>
        <taxon>Atripliceae</taxon>
        <taxon>Chenopodium</taxon>
    </lineage>
</organism>
<accession>A0A803N3Z1</accession>
<evidence type="ECO:0000256" key="1">
    <source>
        <dbReference type="SAM" id="MobiDB-lite"/>
    </source>
</evidence>
<evidence type="ECO:0000313" key="2">
    <source>
        <dbReference type="EnsemblPlants" id="AUR62040062-RA:cds"/>
    </source>
</evidence>
<gene>
    <name evidence="2" type="primary">LOC110696705</name>
</gene>
<dbReference type="PANTHER" id="PTHR33095">
    <property type="entry name" value="OS07G0619500 PROTEIN"/>
    <property type="match status" value="1"/>
</dbReference>
<feature type="compositionally biased region" description="Low complexity" evidence="1">
    <location>
        <begin position="18"/>
        <end position="29"/>
    </location>
</feature>
<sequence>MELLQMQSPSSIEFDFNSSRASPCGSSPSTPKGFRDYYFSAPTSPARSIGIYHEVEQFSKVSNYTRGDTSTSDLSFDFPFATKTESKSLVKPLPFERHKLESIDSPLLSPHSTKLQQKKSFWSVFSPKRKKESEPDKPAVDNEGTRIKKKGRERARERAVSALSDSRNGRRVIRSLSPPRESKYPWEQEQNTEEIASASKPTSSPSTLSTSSKGSKKWRLKDLFLFRSASEGRASEKDLVKKYSYVHRKHEVANNPGSPSSAQGSSSIIPARRGPMSAHELHYTVNKAISQDMRKKSFLPYKQGILGRLAINPTVHALAHGYGL</sequence>
<dbReference type="AlphaFoldDB" id="A0A803N3Z1"/>
<keyword evidence="3" id="KW-1185">Reference proteome</keyword>
<dbReference type="Pfam" id="PF07816">
    <property type="entry name" value="DUF1645"/>
    <property type="match status" value="1"/>
</dbReference>
<dbReference type="KEGG" id="cqi:110690107"/>
<feature type="compositionally biased region" description="Polar residues" evidence="1">
    <location>
        <begin position="1"/>
        <end position="11"/>
    </location>
</feature>
<feature type="compositionally biased region" description="Low complexity" evidence="1">
    <location>
        <begin position="196"/>
        <end position="213"/>
    </location>
</feature>
<dbReference type="Proteomes" id="UP000596660">
    <property type="component" value="Unplaced"/>
</dbReference>
<dbReference type="PANTHER" id="PTHR33095:SF14">
    <property type="entry name" value="AR781"/>
    <property type="match status" value="1"/>
</dbReference>
<feature type="compositionally biased region" description="Polar residues" evidence="1">
    <location>
        <begin position="110"/>
        <end position="120"/>
    </location>
</feature>